<dbReference type="AlphaFoldDB" id="A0A2S0T1N6"/>
<feature type="transmembrane region" description="Helical" evidence="1">
    <location>
        <begin position="21"/>
        <end position="40"/>
    </location>
</feature>
<geneLocation type="plasmid" evidence="2">
    <name>pVEF4_A</name>
</geneLocation>
<accession>A0A2S0T1N6</accession>
<reference evidence="2" key="1">
    <citation type="journal article" date="2018" name="Int. J. Antimicrob. Agents">
        <title>Vancomycin resistance in Enterococcus faecium isolated from Danish chicken meat is located on a pVEF4-like plasmid persisting in poultry for 18 years.</title>
        <authorList>
            <person name="Leinweber H."/>
            <person name="Alotaibi S.M.I."/>
            <person name="Overballe-Petersen S."/>
            <person name="Hansen F."/>
            <person name="Hasman H."/>
            <person name="Bortolaia V."/>
            <person name="Hammerum A.M."/>
            <person name="Ingmer H."/>
        </authorList>
    </citation>
    <scope>NUCLEOTIDE SEQUENCE</scope>
    <source>
        <strain evidence="2">HL1</strain>
        <plasmid evidence="2">pVEF4_A</plasmid>
    </source>
</reference>
<sequence>MTEEELSVLNRIKEWSVLLKIYYGILTLSFITVGLFGSVAKF</sequence>
<organism evidence="2">
    <name type="scientific">Enterococcus faecium</name>
    <name type="common">Streptococcus faecium</name>
    <dbReference type="NCBI Taxonomy" id="1352"/>
    <lineage>
        <taxon>Bacteria</taxon>
        <taxon>Bacillati</taxon>
        <taxon>Bacillota</taxon>
        <taxon>Bacilli</taxon>
        <taxon>Lactobacillales</taxon>
        <taxon>Enterococcaceae</taxon>
        <taxon>Enterococcus</taxon>
    </lineage>
</organism>
<keyword evidence="1" id="KW-0472">Membrane</keyword>
<name>A0A2S0T1N6_ENTFC</name>
<proteinExistence type="predicted"/>
<dbReference type="EMBL" id="MG674582">
    <property type="protein sequence ID" value="AWB15768.1"/>
    <property type="molecule type" value="Genomic_DNA"/>
</dbReference>
<keyword evidence="2" id="KW-0614">Plasmid</keyword>
<protein>
    <submittedName>
        <fullName evidence="2">Uncharacterized protein</fullName>
    </submittedName>
</protein>
<keyword evidence="1" id="KW-0812">Transmembrane</keyword>
<evidence type="ECO:0000313" key="2">
    <source>
        <dbReference type="EMBL" id="AWB15768.1"/>
    </source>
</evidence>
<keyword evidence="1" id="KW-1133">Transmembrane helix</keyword>
<evidence type="ECO:0000256" key="1">
    <source>
        <dbReference type="SAM" id="Phobius"/>
    </source>
</evidence>
<dbReference type="RefSeq" id="WP_002333828.1">
    <property type="nucleotide sequence ID" value="NZ_CP109760.1"/>
</dbReference>